<dbReference type="Pfam" id="PF00276">
    <property type="entry name" value="Ribosomal_L23"/>
    <property type="match status" value="1"/>
</dbReference>
<dbReference type="GeneID" id="17326351"/>
<comment type="similarity">
    <text evidence="1">Belongs to the universal ribosomal protein uL23 family.</text>
</comment>
<evidence type="ECO:0000256" key="1">
    <source>
        <dbReference type="ARBA" id="ARBA00006700"/>
    </source>
</evidence>
<keyword evidence="2" id="KW-0689">Ribosomal protein</keyword>
<evidence type="ECO:0000256" key="3">
    <source>
        <dbReference type="ARBA" id="ARBA00023274"/>
    </source>
</evidence>
<dbReference type="EMBL" id="HG001960">
    <property type="protein sequence ID" value="CDF38729.1"/>
    <property type="molecule type" value="Genomic_DNA"/>
</dbReference>
<dbReference type="RefSeq" id="XP_005718634.1">
    <property type="nucleotide sequence ID" value="XM_005718577.1"/>
</dbReference>
<accession>R7QKX0</accession>
<evidence type="ECO:0000256" key="2">
    <source>
        <dbReference type="ARBA" id="ARBA00022980"/>
    </source>
</evidence>
<keyword evidence="6" id="KW-1185">Reference proteome</keyword>
<organism evidence="5 6">
    <name type="scientific">Chondrus crispus</name>
    <name type="common">Carrageen Irish moss</name>
    <name type="synonym">Polymorpha crispa</name>
    <dbReference type="NCBI Taxonomy" id="2769"/>
    <lineage>
        <taxon>Eukaryota</taxon>
        <taxon>Rhodophyta</taxon>
        <taxon>Florideophyceae</taxon>
        <taxon>Rhodymeniophycidae</taxon>
        <taxon>Gigartinales</taxon>
        <taxon>Gigartinaceae</taxon>
        <taxon>Chondrus</taxon>
    </lineage>
</organism>
<dbReference type="Proteomes" id="UP000012073">
    <property type="component" value="Unassembled WGS sequence"/>
</dbReference>
<dbReference type="SUPFAM" id="SSF54189">
    <property type="entry name" value="Ribosomal proteins S24e, L23 and L15e"/>
    <property type="match status" value="1"/>
</dbReference>
<dbReference type="KEGG" id="ccp:CHC_T00001206001"/>
<sequence length="119" mass="13775">MPPRIWMPNFPLRLKLKAPPQAHVKMPQPGTEGTFKTKELVFETVPQMTKLEIKQFLRAAYGIDVNNVHSLVVMGKRKNEHTRMPVQEKDFKRFYVKLKSDVELPNVPKPLDKVNQATP</sequence>
<dbReference type="OMA" id="YLEAMYN"/>
<dbReference type="PANTHER" id="PTHR12059">
    <property type="entry name" value="RIBOSOMAL PROTEIN L23-RELATED"/>
    <property type="match status" value="1"/>
</dbReference>
<dbReference type="InterPro" id="IPR013025">
    <property type="entry name" value="Ribosomal_uL23-like"/>
</dbReference>
<dbReference type="GO" id="GO:0003735">
    <property type="term" value="F:structural constituent of ribosome"/>
    <property type="evidence" value="ECO:0007669"/>
    <property type="project" value="InterPro"/>
</dbReference>
<evidence type="ECO:0000313" key="5">
    <source>
        <dbReference type="EMBL" id="CDF38729.1"/>
    </source>
</evidence>
<dbReference type="Gramene" id="CDF38729">
    <property type="protein sequence ID" value="CDF38729"/>
    <property type="gene ID" value="CHC_T00001206001"/>
</dbReference>
<dbReference type="InterPro" id="IPR012678">
    <property type="entry name" value="Ribosomal_uL23/eL15/eS24_sf"/>
</dbReference>
<dbReference type="Gene3D" id="3.30.70.330">
    <property type="match status" value="1"/>
</dbReference>
<reference evidence="6" key="1">
    <citation type="journal article" date="2013" name="Proc. Natl. Acad. Sci. U.S.A.">
        <title>Genome structure and metabolic features in the red seaweed Chondrus crispus shed light on evolution of the Archaeplastida.</title>
        <authorList>
            <person name="Collen J."/>
            <person name="Porcel B."/>
            <person name="Carre W."/>
            <person name="Ball S.G."/>
            <person name="Chaparro C."/>
            <person name="Tonon T."/>
            <person name="Barbeyron T."/>
            <person name="Michel G."/>
            <person name="Noel B."/>
            <person name="Valentin K."/>
            <person name="Elias M."/>
            <person name="Artiguenave F."/>
            <person name="Arun A."/>
            <person name="Aury J.M."/>
            <person name="Barbosa-Neto J.F."/>
            <person name="Bothwell J.H."/>
            <person name="Bouget F.Y."/>
            <person name="Brillet L."/>
            <person name="Cabello-Hurtado F."/>
            <person name="Capella-Gutierrez S."/>
            <person name="Charrier B."/>
            <person name="Cladiere L."/>
            <person name="Cock J.M."/>
            <person name="Coelho S.M."/>
            <person name="Colleoni C."/>
            <person name="Czjzek M."/>
            <person name="Da Silva C."/>
            <person name="Delage L."/>
            <person name="Denoeud F."/>
            <person name="Deschamps P."/>
            <person name="Dittami S.M."/>
            <person name="Gabaldon T."/>
            <person name="Gachon C.M."/>
            <person name="Groisillier A."/>
            <person name="Herve C."/>
            <person name="Jabbari K."/>
            <person name="Katinka M."/>
            <person name="Kloareg B."/>
            <person name="Kowalczyk N."/>
            <person name="Labadie K."/>
            <person name="Leblanc C."/>
            <person name="Lopez P.J."/>
            <person name="McLachlan D.H."/>
            <person name="Meslet-Cladiere L."/>
            <person name="Moustafa A."/>
            <person name="Nehr Z."/>
            <person name="Nyvall Collen P."/>
            <person name="Panaud O."/>
            <person name="Partensky F."/>
            <person name="Poulain J."/>
            <person name="Rensing S.A."/>
            <person name="Rousvoal S."/>
            <person name="Samson G."/>
            <person name="Symeonidi A."/>
            <person name="Weissenbach J."/>
            <person name="Zambounis A."/>
            <person name="Wincker P."/>
            <person name="Boyen C."/>
        </authorList>
    </citation>
    <scope>NUCLEOTIDE SEQUENCE [LARGE SCALE GENOMIC DNA]</scope>
    <source>
        <strain evidence="6">cv. Stackhouse</strain>
    </source>
</reference>
<proteinExistence type="inferred from homology"/>
<dbReference type="PhylomeDB" id="R7QKX0"/>
<dbReference type="GO" id="GO:0032543">
    <property type="term" value="P:mitochondrial translation"/>
    <property type="evidence" value="ECO:0007669"/>
    <property type="project" value="TreeGrafter"/>
</dbReference>
<dbReference type="OrthoDB" id="275582at2759"/>
<evidence type="ECO:0000313" key="6">
    <source>
        <dbReference type="Proteomes" id="UP000012073"/>
    </source>
</evidence>
<dbReference type="AlphaFoldDB" id="R7QKX0"/>
<dbReference type="PANTHER" id="PTHR12059:SF5">
    <property type="entry name" value="LARGE RIBOSOMAL SUBUNIT PROTEIN UL23M"/>
    <property type="match status" value="1"/>
</dbReference>
<keyword evidence="3" id="KW-0687">Ribonucleoprotein</keyword>
<dbReference type="STRING" id="2769.R7QKX0"/>
<dbReference type="GO" id="GO:0005762">
    <property type="term" value="C:mitochondrial large ribosomal subunit"/>
    <property type="evidence" value="ECO:0007669"/>
    <property type="project" value="TreeGrafter"/>
</dbReference>
<protein>
    <recommendedName>
        <fullName evidence="4">Large ribosomal subunit protein uL23m</fullName>
    </recommendedName>
</protein>
<name>R7QKX0_CHOCR</name>
<evidence type="ECO:0000256" key="4">
    <source>
        <dbReference type="ARBA" id="ARBA00039977"/>
    </source>
</evidence>
<dbReference type="InterPro" id="IPR012677">
    <property type="entry name" value="Nucleotide-bd_a/b_plait_sf"/>
</dbReference>
<gene>
    <name evidence="5" type="ORF">CHC_T00001206001</name>
</gene>